<dbReference type="InterPro" id="IPR001701">
    <property type="entry name" value="Glyco_hydro_9"/>
</dbReference>
<evidence type="ECO:0000313" key="12">
    <source>
        <dbReference type="Proteomes" id="UP000184275"/>
    </source>
</evidence>
<dbReference type="Pfam" id="PF00759">
    <property type="entry name" value="Glyco_hydro_9"/>
    <property type="match status" value="1"/>
</dbReference>
<dbReference type="GO" id="GO:0030245">
    <property type="term" value="P:cellulose catabolic process"/>
    <property type="evidence" value="ECO:0007669"/>
    <property type="project" value="UniProtKB-KW"/>
</dbReference>
<keyword evidence="12" id="KW-1185">Reference proteome</keyword>
<dbReference type="EMBL" id="FRAW01000044">
    <property type="protein sequence ID" value="SHL18923.1"/>
    <property type="molecule type" value="Genomic_DNA"/>
</dbReference>
<comment type="similarity">
    <text evidence="1 6 8">Belongs to the glycosyl hydrolase 9 (cellulase E) family.</text>
</comment>
<evidence type="ECO:0000256" key="5">
    <source>
        <dbReference type="ARBA" id="ARBA00023326"/>
    </source>
</evidence>
<comment type="catalytic activity">
    <reaction evidence="8">
        <text>Endohydrolysis of (1-&gt;4)-beta-D-glucosidic linkages in cellulose, lichenin and cereal beta-D-glucans.</text>
        <dbReference type="EC" id="3.2.1.4"/>
    </reaction>
</comment>
<evidence type="ECO:0000259" key="10">
    <source>
        <dbReference type="Pfam" id="PF02927"/>
    </source>
</evidence>
<dbReference type="CDD" id="cd02850">
    <property type="entry name" value="E_set_Cellulase_N"/>
    <property type="match status" value="1"/>
</dbReference>
<dbReference type="InterPro" id="IPR013783">
    <property type="entry name" value="Ig-like_fold"/>
</dbReference>
<dbReference type="InterPro" id="IPR018221">
    <property type="entry name" value="Glyco_hydro_9_His_AS"/>
</dbReference>
<keyword evidence="8" id="KW-0136">Cellulose degradation</keyword>
<sequence length="601" mass="67735">MARALFAKKVRICIHFARNSKNGQNPNNYIQNMKACLFPWIFFSVATAAPLFNQLGYTPEAQKQIVIPGNDANPLEVYDLQGKRVLKLNAPLVWDWEYSGEETQVFDISSIKIPGTYRLYRGGEFVGNPLVIAKKPYEEISKAALKWFYFQRSGMALEAEYAGKWARSAGHHDNKVVIYGTDAETGGKGAGRTISSRCGWYDAGDYGKYVVNSGITVWTLLELYRQFPHYMDTLSWNIPRHQKKWPLLLEEIRYNLDWMLSMQAEDGGVYHKVTTLKFSGSVMPDKDTAKRYAIIKNVTASLNFAGVMALASVIYAPFDLAFSQKARQAAEKAYAWAKKNPQEFYKQPANVNTGSYMPKDEDGRDEFRFASAELYLATAKQTYLDDLKENPFTRNGAWWGDLNMLSVFRVAENPNLFGKELSSSARTILLEEANALRAIGDSSAYRLPMHSWNWNWGSNSAVANNGILLLQAFLLTKDKNYLNAAQQTLDYLLGRNPLNITYVTGFGYRSPKNPHHRISEADFVDEPIPGMLVGGPHLGKQDIDLTGKEHWKCPNYASANLPALAYLDDDCSYATNEVAINWNAPLAYLTAALQAIYDKNF</sequence>
<keyword evidence="4 6" id="KW-0326">Glycosidase</keyword>
<protein>
    <recommendedName>
        <fullName evidence="8">Endoglucanase</fullName>
        <ecNumber evidence="8">3.2.1.4</ecNumber>
    </recommendedName>
</protein>
<evidence type="ECO:0000256" key="6">
    <source>
        <dbReference type="PROSITE-ProRule" id="PRU10059"/>
    </source>
</evidence>
<dbReference type="Pfam" id="PF02927">
    <property type="entry name" value="CelD_N"/>
    <property type="match status" value="1"/>
</dbReference>
<keyword evidence="5 6" id="KW-0624">Polysaccharide degradation</keyword>
<dbReference type="EC" id="3.2.1.4" evidence="8"/>
<evidence type="ECO:0000256" key="7">
    <source>
        <dbReference type="PROSITE-ProRule" id="PRU10060"/>
    </source>
</evidence>
<dbReference type="InterPro" id="IPR012341">
    <property type="entry name" value="6hp_glycosidase-like_sf"/>
</dbReference>
<dbReference type="Proteomes" id="UP000184275">
    <property type="component" value="Unassembled WGS sequence"/>
</dbReference>
<gene>
    <name evidence="11" type="ORF">SAMN05720469_14414</name>
</gene>
<name>A0A1M6YLD4_9BACT</name>
<dbReference type="Gene3D" id="2.60.40.10">
    <property type="entry name" value="Immunoglobulins"/>
    <property type="match status" value="1"/>
</dbReference>
<evidence type="ECO:0000256" key="2">
    <source>
        <dbReference type="ARBA" id="ARBA00022801"/>
    </source>
</evidence>
<dbReference type="InterPro" id="IPR014756">
    <property type="entry name" value="Ig_E-set"/>
</dbReference>
<dbReference type="InterPro" id="IPR008928">
    <property type="entry name" value="6-hairpin_glycosidase_sf"/>
</dbReference>
<evidence type="ECO:0000313" key="11">
    <source>
        <dbReference type="EMBL" id="SHL18923.1"/>
    </source>
</evidence>
<evidence type="ECO:0000256" key="8">
    <source>
        <dbReference type="RuleBase" id="RU361166"/>
    </source>
</evidence>
<evidence type="ECO:0000256" key="4">
    <source>
        <dbReference type="ARBA" id="ARBA00023295"/>
    </source>
</evidence>
<dbReference type="Gene3D" id="1.50.10.10">
    <property type="match status" value="1"/>
</dbReference>
<reference evidence="12" key="1">
    <citation type="submission" date="2016-11" db="EMBL/GenBank/DDBJ databases">
        <authorList>
            <person name="Varghese N."/>
            <person name="Submissions S."/>
        </authorList>
    </citation>
    <scope>NUCLEOTIDE SEQUENCE [LARGE SCALE GENOMIC DNA]</scope>
    <source>
        <strain evidence="12">UWOS</strain>
    </source>
</reference>
<feature type="active site" evidence="6">
    <location>
        <position position="515"/>
    </location>
</feature>
<dbReference type="PANTHER" id="PTHR22298">
    <property type="entry name" value="ENDO-1,4-BETA-GLUCANASE"/>
    <property type="match status" value="1"/>
</dbReference>
<dbReference type="SUPFAM" id="SSF81296">
    <property type="entry name" value="E set domains"/>
    <property type="match status" value="1"/>
</dbReference>
<feature type="domain" description="Glycoside hydrolase family 9" evidence="9">
    <location>
        <begin position="137"/>
        <end position="589"/>
    </location>
</feature>
<dbReference type="InterPro" id="IPR033126">
    <property type="entry name" value="Glyco_hydro_9_Asp/Glu_AS"/>
</dbReference>
<keyword evidence="2 6" id="KW-0378">Hydrolase</keyword>
<feature type="domain" description="Cellulase Ig-like" evidence="10">
    <location>
        <begin position="52"/>
        <end position="123"/>
    </location>
</feature>
<evidence type="ECO:0000256" key="3">
    <source>
        <dbReference type="ARBA" id="ARBA00023277"/>
    </source>
</evidence>
<dbReference type="PROSITE" id="PS00592">
    <property type="entry name" value="GH9_2"/>
    <property type="match status" value="1"/>
</dbReference>
<organism evidence="11 12">
    <name type="scientific">Fibrobacter intestinalis</name>
    <dbReference type="NCBI Taxonomy" id="28122"/>
    <lineage>
        <taxon>Bacteria</taxon>
        <taxon>Pseudomonadati</taxon>
        <taxon>Fibrobacterota</taxon>
        <taxon>Fibrobacteria</taxon>
        <taxon>Fibrobacterales</taxon>
        <taxon>Fibrobacteraceae</taxon>
        <taxon>Fibrobacter</taxon>
    </lineage>
</organism>
<keyword evidence="3 6" id="KW-0119">Carbohydrate metabolism</keyword>
<evidence type="ECO:0000256" key="1">
    <source>
        <dbReference type="ARBA" id="ARBA00007072"/>
    </source>
</evidence>
<accession>A0A1M6YLD4</accession>
<proteinExistence type="inferred from homology"/>
<dbReference type="SUPFAM" id="SSF48208">
    <property type="entry name" value="Six-hairpin glycosidases"/>
    <property type="match status" value="1"/>
</dbReference>
<dbReference type="AlphaFoldDB" id="A0A1M6YLD4"/>
<feature type="active site" evidence="7">
    <location>
        <position position="577"/>
    </location>
</feature>
<evidence type="ECO:0000259" key="9">
    <source>
        <dbReference type="Pfam" id="PF00759"/>
    </source>
</evidence>
<dbReference type="InterPro" id="IPR004197">
    <property type="entry name" value="Cellulase_Ig-like"/>
</dbReference>
<feature type="active site" evidence="7">
    <location>
        <position position="568"/>
    </location>
</feature>
<dbReference type="GO" id="GO:0008810">
    <property type="term" value="F:cellulase activity"/>
    <property type="evidence" value="ECO:0007669"/>
    <property type="project" value="UniProtKB-EC"/>
</dbReference>
<dbReference type="PROSITE" id="PS00698">
    <property type="entry name" value="GH9_3"/>
    <property type="match status" value="1"/>
</dbReference>